<dbReference type="EMBL" id="BAMD01000054">
    <property type="protein sequence ID" value="GAF04717.1"/>
    <property type="molecule type" value="Genomic_DNA"/>
</dbReference>
<evidence type="ECO:0000256" key="4">
    <source>
        <dbReference type="ARBA" id="ARBA00022643"/>
    </source>
</evidence>
<dbReference type="GO" id="GO:0016491">
    <property type="term" value="F:oxidoreductase activity"/>
    <property type="evidence" value="ECO:0007669"/>
    <property type="project" value="UniProtKB-KW"/>
</dbReference>
<keyword evidence="3" id="KW-0285">Flavoprotein</keyword>
<feature type="domain" description="Nitroreductase" evidence="7">
    <location>
        <begin position="8"/>
        <end position="185"/>
    </location>
</feature>
<evidence type="ECO:0000259" key="7">
    <source>
        <dbReference type="Pfam" id="PF00881"/>
    </source>
</evidence>
<evidence type="ECO:0000256" key="1">
    <source>
        <dbReference type="ARBA" id="ARBA00001917"/>
    </source>
</evidence>
<keyword evidence="6" id="KW-0560">Oxidoreductase</keyword>
<dbReference type="OrthoDB" id="9809288at2"/>
<dbReference type="STRING" id="869213.GCA_000517085_02451"/>
<evidence type="ECO:0000256" key="5">
    <source>
        <dbReference type="ARBA" id="ARBA00022857"/>
    </source>
</evidence>
<dbReference type="PANTHER" id="PTHR43673">
    <property type="entry name" value="NAD(P)H NITROREDUCTASE YDGI-RELATED"/>
    <property type="match status" value="1"/>
</dbReference>
<comment type="cofactor">
    <cofactor evidence="1">
        <name>FMN</name>
        <dbReference type="ChEBI" id="CHEBI:58210"/>
    </cofactor>
</comment>
<evidence type="ECO:0000313" key="9">
    <source>
        <dbReference type="Proteomes" id="UP000019402"/>
    </source>
</evidence>
<keyword evidence="4" id="KW-0288">FMN</keyword>
<dbReference type="Proteomes" id="UP000019402">
    <property type="component" value="Unassembled WGS sequence"/>
</dbReference>
<name>W7Y8X5_9BACT</name>
<dbReference type="Gene3D" id="3.40.109.10">
    <property type="entry name" value="NADH Oxidase"/>
    <property type="match status" value="1"/>
</dbReference>
<dbReference type="RefSeq" id="WP_027472054.1">
    <property type="nucleotide sequence ID" value="NZ_BAMD01000054.1"/>
</dbReference>
<gene>
    <name evidence="8" type="ORF">JCM21142_93434</name>
</gene>
<evidence type="ECO:0000256" key="3">
    <source>
        <dbReference type="ARBA" id="ARBA00022630"/>
    </source>
</evidence>
<organism evidence="8 9">
    <name type="scientific">Saccharicrinis fermentans DSM 9555 = JCM 21142</name>
    <dbReference type="NCBI Taxonomy" id="869213"/>
    <lineage>
        <taxon>Bacteria</taxon>
        <taxon>Pseudomonadati</taxon>
        <taxon>Bacteroidota</taxon>
        <taxon>Bacteroidia</taxon>
        <taxon>Marinilabiliales</taxon>
        <taxon>Marinilabiliaceae</taxon>
        <taxon>Saccharicrinis</taxon>
    </lineage>
</organism>
<dbReference type="eggNOG" id="COG0778">
    <property type="taxonomic scope" value="Bacteria"/>
</dbReference>
<proteinExistence type="inferred from homology"/>
<dbReference type="InterPro" id="IPR033878">
    <property type="entry name" value="NfsB-like"/>
</dbReference>
<sequence>MEFLKNLEWRYATKQFDPTKQLTIVQLEHILQAVNLAPSSYGLQPFRVIVVDNKELRNKLKQAAWGQAQVTDASHLIVFAAHRNLTNYDVDKFLDRIAQVTGVSQQSLTEYGNGIKGKVNNFSKEERFIWASKQCYIALGFLLAACANMHIDACPMEGFEAAKFDDILNLKEKELSSVVMATVGYRAVEDKYRHQPKVRKNPEELVIRL</sequence>
<dbReference type="SUPFAM" id="SSF55469">
    <property type="entry name" value="FMN-dependent nitroreductase-like"/>
    <property type="match status" value="1"/>
</dbReference>
<dbReference type="AlphaFoldDB" id="W7Y8X5"/>
<comment type="similarity">
    <text evidence="2">Belongs to the nitroreductase family.</text>
</comment>
<reference evidence="8 9" key="1">
    <citation type="journal article" date="2014" name="Genome Announc.">
        <title>Draft Genome Sequence of Cytophaga fermentans JCM 21142T, a Facultative Anaerobe Isolated from Marine Mud.</title>
        <authorList>
            <person name="Starns D."/>
            <person name="Oshima K."/>
            <person name="Suda W."/>
            <person name="Iino T."/>
            <person name="Yuki M."/>
            <person name="Inoue J."/>
            <person name="Kitamura K."/>
            <person name="Iida T."/>
            <person name="Darby A."/>
            <person name="Hattori M."/>
            <person name="Ohkuma M."/>
        </authorList>
    </citation>
    <scope>NUCLEOTIDE SEQUENCE [LARGE SCALE GENOMIC DNA]</scope>
    <source>
        <strain evidence="8 9">JCM 21142</strain>
    </source>
</reference>
<dbReference type="InterPro" id="IPR029479">
    <property type="entry name" value="Nitroreductase"/>
</dbReference>
<keyword evidence="9" id="KW-1185">Reference proteome</keyword>
<dbReference type="PANTHER" id="PTHR43673:SF2">
    <property type="entry name" value="NITROREDUCTASE"/>
    <property type="match status" value="1"/>
</dbReference>
<accession>W7Y8X5</accession>
<evidence type="ECO:0000256" key="6">
    <source>
        <dbReference type="ARBA" id="ARBA00023002"/>
    </source>
</evidence>
<evidence type="ECO:0000256" key="2">
    <source>
        <dbReference type="ARBA" id="ARBA00007118"/>
    </source>
</evidence>
<protein>
    <submittedName>
        <fullName evidence="8">Putative NAD(P)H nitroreductase YfkO</fullName>
    </submittedName>
</protein>
<keyword evidence="5" id="KW-0521">NADP</keyword>
<dbReference type="Pfam" id="PF00881">
    <property type="entry name" value="Nitroreductase"/>
    <property type="match status" value="1"/>
</dbReference>
<dbReference type="CDD" id="cd02149">
    <property type="entry name" value="NfsB-like"/>
    <property type="match status" value="1"/>
</dbReference>
<dbReference type="InterPro" id="IPR000415">
    <property type="entry name" value="Nitroreductase-like"/>
</dbReference>
<comment type="caution">
    <text evidence="8">The sequence shown here is derived from an EMBL/GenBank/DDBJ whole genome shotgun (WGS) entry which is preliminary data.</text>
</comment>
<evidence type="ECO:0000313" key="8">
    <source>
        <dbReference type="EMBL" id="GAF04717.1"/>
    </source>
</evidence>